<organism evidence="7 8">
    <name type="scientific">Helicocarpus griseus UAMH5409</name>
    <dbReference type="NCBI Taxonomy" id="1447875"/>
    <lineage>
        <taxon>Eukaryota</taxon>
        <taxon>Fungi</taxon>
        <taxon>Dikarya</taxon>
        <taxon>Ascomycota</taxon>
        <taxon>Pezizomycotina</taxon>
        <taxon>Eurotiomycetes</taxon>
        <taxon>Eurotiomycetidae</taxon>
        <taxon>Onygenales</taxon>
        <taxon>Ajellomycetaceae</taxon>
        <taxon>Helicocarpus</taxon>
    </lineage>
</organism>
<feature type="compositionally biased region" description="Polar residues" evidence="5">
    <location>
        <begin position="503"/>
        <end position="516"/>
    </location>
</feature>
<feature type="compositionally biased region" description="Polar residues" evidence="5">
    <location>
        <begin position="252"/>
        <end position="265"/>
    </location>
</feature>
<dbReference type="OrthoDB" id="5801062at2759"/>
<dbReference type="GO" id="GO:0005634">
    <property type="term" value="C:nucleus"/>
    <property type="evidence" value="ECO:0007669"/>
    <property type="project" value="UniProtKB-SubCell"/>
</dbReference>
<dbReference type="Pfam" id="PF08573">
    <property type="entry name" value="SAE2"/>
    <property type="match status" value="1"/>
</dbReference>
<comment type="subcellular location">
    <subcellularLocation>
        <location evidence="1">Nucleus</location>
    </subcellularLocation>
</comment>
<reference evidence="7 8" key="1">
    <citation type="submission" date="2017-10" db="EMBL/GenBank/DDBJ databases">
        <title>Comparative genomics in systemic dimorphic fungi from Ajellomycetaceae.</title>
        <authorList>
            <person name="Munoz J.F."/>
            <person name="Mcewen J.G."/>
            <person name="Clay O.K."/>
            <person name="Cuomo C.A."/>
        </authorList>
    </citation>
    <scope>NUCLEOTIDE SEQUENCE [LARGE SCALE GENOMIC DNA]</scope>
    <source>
        <strain evidence="7 8">UAMH5409</strain>
    </source>
</reference>
<feature type="compositionally biased region" description="Basic and acidic residues" evidence="5">
    <location>
        <begin position="377"/>
        <end position="398"/>
    </location>
</feature>
<evidence type="ECO:0000256" key="1">
    <source>
        <dbReference type="ARBA" id="ARBA00004123"/>
    </source>
</evidence>
<keyword evidence="4" id="KW-0175">Coiled coil</keyword>
<feature type="region of interest" description="Disordered" evidence="5">
    <location>
        <begin position="246"/>
        <end position="578"/>
    </location>
</feature>
<feature type="compositionally biased region" description="Polar residues" evidence="5">
    <location>
        <begin position="550"/>
        <end position="559"/>
    </location>
</feature>
<dbReference type="EMBL" id="PDNB01000223">
    <property type="protein sequence ID" value="PGG98528.1"/>
    <property type="molecule type" value="Genomic_DNA"/>
</dbReference>
<keyword evidence="2" id="KW-0227">DNA damage</keyword>
<evidence type="ECO:0000259" key="6">
    <source>
        <dbReference type="Pfam" id="PF08573"/>
    </source>
</evidence>
<feature type="compositionally biased region" description="Low complexity" evidence="5">
    <location>
        <begin position="208"/>
        <end position="219"/>
    </location>
</feature>
<feature type="coiled-coil region" evidence="4">
    <location>
        <begin position="20"/>
        <end position="54"/>
    </location>
</feature>
<gene>
    <name evidence="7" type="ORF">AJ79_08842</name>
</gene>
<feature type="compositionally biased region" description="Basic and acidic residues" evidence="5">
    <location>
        <begin position="198"/>
        <end position="207"/>
    </location>
</feature>
<protein>
    <recommendedName>
        <fullName evidence="6">DNA endonuclease activator Ctp1 C-terminal domain-containing protein</fullName>
    </recommendedName>
</protein>
<evidence type="ECO:0000256" key="3">
    <source>
        <dbReference type="ARBA" id="ARBA00023242"/>
    </source>
</evidence>
<feature type="region of interest" description="Disordered" evidence="5">
    <location>
        <begin position="698"/>
        <end position="730"/>
    </location>
</feature>
<evidence type="ECO:0000256" key="5">
    <source>
        <dbReference type="SAM" id="MobiDB-lite"/>
    </source>
</evidence>
<evidence type="ECO:0000256" key="2">
    <source>
        <dbReference type="ARBA" id="ARBA00022763"/>
    </source>
</evidence>
<keyword evidence="8" id="KW-1185">Reference proteome</keyword>
<name>A0A2B7WPM6_9EURO</name>
<feature type="compositionally biased region" description="Basic and acidic residues" evidence="5">
    <location>
        <begin position="289"/>
        <end position="300"/>
    </location>
</feature>
<feature type="region of interest" description="Disordered" evidence="5">
    <location>
        <begin position="190"/>
        <end position="233"/>
    </location>
</feature>
<feature type="compositionally biased region" description="Basic and acidic residues" evidence="5">
    <location>
        <begin position="562"/>
        <end position="578"/>
    </location>
</feature>
<evidence type="ECO:0000313" key="7">
    <source>
        <dbReference type="EMBL" id="PGG98528.1"/>
    </source>
</evidence>
<dbReference type="STRING" id="1447875.A0A2B7WPM6"/>
<dbReference type="AlphaFoldDB" id="A0A2B7WPM6"/>
<feature type="compositionally biased region" description="Basic and acidic residues" evidence="5">
    <location>
        <begin position="454"/>
        <end position="465"/>
    </location>
</feature>
<keyword evidence="3" id="KW-0539">Nucleus</keyword>
<feature type="compositionally biased region" description="Polar residues" evidence="5">
    <location>
        <begin position="416"/>
        <end position="430"/>
    </location>
</feature>
<feature type="domain" description="DNA endonuclease activator Ctp1 C-terminal" evidence="6">
    <location>
        <begin position="602"/>
        <end position="723"/>
    </location>
</feature>
<dbReference type="Proteomes" id="UP000223968">
    <property type="component" value="Unassembled WGS sequence"/>
</dbReference>
<proteinExistence type="predicted"/>
<evidence type="ECO:0000313" key="8">
    <source>
        <dbReference type="Proteomes" id="UP000223968"/>
    </source>
</evidence>
<dbReference type="InterPro" id="IPR013882">
    <property type="entry name" value="Ctp1_C"/>
</dbReference>
<comment type="caution">
    <text evidence="7">The sequence shown here is derived from an EMBL/GenBank/DDBJ whole genome shotgun (WGS) entry which is preliminary data.</text>
</comment>
<accession>A0A2B7WPM6</accession>
<sequence length="758" mass="85541">MEETEFGNLAEQVGGLISQCRQWKQQNRELETKLKEQALKIAALEMENSDLKRHSENIEPSDRADDVAKSLLESRRKYAPNLIVRGFEGKPERPDTISYQQYALLARRYEQLFQENASLLESFFTVKKKLKNCKDKITTWNNCFEHDMFDIYVHGKKVVFQKIDTRGSHGPQNQLQLGLIEAASTPDLVKSKSSYQMRKAESRESNSSKESSSNIVPSEGVSEELESPHLPSANAHARRILEKSSKDYAAEPTSSNITPTQTQDPRYTAEPRIFPSSPPSENPVVVSERPVKGKCGRDDDAQPTSVTAKYHLETGSIAQPVTVESEPTSSSPLGSIHRQDDDECHDDCLDPSTSENDDQDVSPREHTGHKPSKSRGSRFDVFDESEEVKTEPFSDPREQQIIGTKRRLALQPVNRDVSSARNSDQYTPDQTAKRRRYDPRGAEAVPLIAEDGEEVSHSRSKDGFSIEKFQSNTRPEKAESPAANRLEDLLVGAPRPRPVLNSPLPNSGTPRQSPCGTPSKMPPRSTTPKSARPRSVDKKDISARQPQPPASQSLSTSVAPSRPRDDHDISPDDEPFRARPLHRLDFEHFKLNPERNQGLDYAFDEVVRRKDLRKCLPGCVRPGCCGEGFRAMAKLKGFGTGAVGAREDLSLEFLDQEDRQVLNEYLGENKVVLETMTDRELRETLLDARTRNLANQFGKHRHVHERARSPPGFWRTDMPSTQELERDREEAKKVAQEKLAERYREAMRPGGLWKFADE</sequence>
<evidence type="ECO:0000256" key="4">
    <source>
        <dbReference type="SAM" id="Coils"/>
    </source>
</evidence>
<dbReference type="GO" id="GO:0006281">
    <property type="term" value="P:DNA repair"/>
    <property type="evidence" value="ECO:0007669"/>
    <property type="project" value="InterPro"/>
</dbReference>